<protein>
    <submittedName>
        <fullName evidence="2">Uncharacterized protein</fullName>
    </submittedName>
</protein>
<dbReference type="Proteomes" id="UP001519293">
    <property type="component" value="Unassembled WGS sequence"/>
</dbReference>
<keyword evidence="1" id="KW-1133">Transmembrane helix</keyword>
<feature type="transmembrane region" description="Helical" evidence="1">
    <location>
        <begin position="34"/>
        <end position="51"/>
    </location>
</feature>
<feature type="transmembrane region" description="Helical" evidence="1">
    <location>
        <begin position="6"/>
        <end position="25"/>
    </location>
</feature>
<proteinExistence type="predicted"/>
<sequence>MDFYLLVVGLLTSVICIGWVFINLFRKKKLRKPGIGIVVGFVLILVSVFMPQKEEVSFIGEENEIEENIKKMSDNIDTVELDEYKQEHLELVTGIHFLFIDAFELHKDIEGNDNVLSSDGVEANIEVINDELMSKLKDYKDIVGELPKDKLSTHMDIVTNGAEGVGLLHEAVFYGQINYFEDAKLYLEKTINLIKEWEMGIEGYDSHVTKIDETGAKDVLYMWEDDISWHCLSITGNLQEFGRLYAEIGEDRQQLTNQHIRTKFDNLFQETIELINQYNNDISPLLVEDELKGKFFEMLNPTLNAMEHLMNGIHNNDMVALKKAKPEIIEALRLGKEWNTLLLPHLEKQ</sequence>
<gene>
    <name evidence="2" type="ORF">J2Z40_000883</name>
</gene>
<evidence type="ECO:0000313" key="2">
    <source>
        <dbReference type="EMBL" id="MBP2240328.1"/>
    </source>
</evidence>
<dbReference type="EMBL" id="JAGIKZ010000003">
    <property type="protein sequence ID" value="MBP2240328.1"/>
    <property type="molecule type" value="Genomic_DNA"/>
</dbReference>
<accession>A0ABS4RBP9</accession>
<evidence type="ECO:0000313" key="3">
    <source>
        <dbReference type="Proteomes" id="UP001519293"/>
    </source>
</evidence>
<dbReference type="RefSeq" id="WP_066397615.1">
    <property type="nucleotide sequence ID" value="NZ_JAGIKZ010000003.1"/>
</dbReference>
<reference evidence="2 3" key="1">
    <citation type="submission" date="2021-03" db="EMBL/GenBank/DDBJ databases">
        <title>Genomic Encyclopedia of Type Strains, Phase IV (KMG-IV): sequencing the most valuable type-strain genomes for metagenomic binning, comparative biology and taxonomic classification.</title>
        <authorList>
            <person name="Goeker M."/>
        </authorList>
    </citation>
    <scope>NUCLEOTIDE SEQUENCE [LARGE SCALE GENOMIC DNA]</scope>
    <source>
        <strain evidence="2 3">DSM 26675</strain>
    </source>
</reference>
<keyword evidence="1" id="KW-0812">Transmembrane</keyword>
<name>A0ABS4RBP9_9BACI</name>
<comment type="caution">
    <text evidence="2">The sequence shown here is derived from an EMBL/GenBank/DDBJ whole genome shotgun (WGS) entry which is preliminary data.</text>
</comment>
<evidence type="ECO:0000256" key="1">
    <source>
        <dbReference type="SAM" id="Phobius"/>
    </source>
</evidence>
<keyword evidence="1" id="KW-0472">Membrane</keyword>
<organism evidence="2 3">
    <name type="scientific">Cytobacillus eiseniae</name>
    <dbReference type="NCBI Taxonomy" id="762947"/>
    <lineage>
        <taxon>Bacteria</taxon>
        <taxon>Bacillati</taxon>
        <taxon>Bacillota</taxon>
        <taxon>Bacilli</taxon>
        <taxon>Bacillales</taxon>
        <taxon>Bacillaceae</taxon>
        <taxon>Cytobacillus</taxon>
    </lineage>
</organism>
<keyword evidence="3" id="KW-1185">Reference proteome</keyword>